<dbReference type="EMBL" id="AWUE01010705">
    <property type="protein sequence ID" value="OMP11407.1"/>
    <property type="molecule type" value="Genomic_DNA"/>
</dbReference>
<gene>
    <name evidence="2" type="ORF">COLO4_03833</name>
</gene>
<accession>A0A1R3KWI6</accession>
<comment type="caution">
    <text evidence="2">The sequence shown here is derived from an EMBL/GenBank/DDBJ whole genome shotgun (WGS) entry which is preliminary data.</text>
</comment>
<feature type="compositionally biased region" description="Basic and acidic residues" evidence="1">
    <location>
        <begin position="1"/>
        <end position="23"/>
    </location>
</feature>
<dbReference type="AlphaFoldDB" id="A0A1R3KWI6"/>
<name>A0A1R3KWI6_9ROSI</name>
<reference evidence="3" key="1">
    <citation type="submission" date="2013-09" db="EMBL/GenBank/DDBJ databases">
        <title>Corchorus olitorius genome sequencing.</title>
        <authorList>
            <person name="Alam M."/>
            <person name="Haque M.S."/>
            <person name="Islam M.S."/>
            <person name="Emdad E.M."/>
            <person name="Islam M.M."/>
            <person name="Ahmed B."/>
            <person name="Halim A."/>
            <person name="Hossen Q.M.M."/>
            <person name="Hossain M.Z."/>
            <person name="Ahmed R."/>
            <person name="Khan M.M."/>
            <person name="Islam R."/>
            <person name="Rashid M.M."/>
            <person name="Khan S.A."/>
            <person name="Rahman M.S."/>
            <person name="Alam M."/>
            <person name="Yahiya A.S."/>
            <person name="Khan M.S."/>
            <person name="Azam M.S."/>
            <person name="Haque T."/>
            <person name="Lashkar M.Z.H."/>
            <person name="Akhand A.I."/>
            <person name="Morshed G."/>
            <person name="Roy S."/>
            <person name="Uddin K.S."/>
            <person name="Rabeya T."/>
            <person name="Hossain A.S."/>
            <person name="Chowdhury A."/>
            <person name="Snigdha A.R."/>
            <person name="Mortoza M.S."/>
            <person name="Matin S.A."/>
            <person name="Hoque S.M.E."/>
            <person name="Islam M.K."/>
            <person name="Roy D.K."/>
            <person name="Haider R."/>
            <person name="Moosa M.M."/>
            <person name="Elias S.M."/>
            <person name="Hasan A.M."/>
            <person name="Jahan S."/>
            <person name="Shafiuddin M."/>
            <person name="Mahmood N."/>
            <person name="Shommy N.S."/>
        </authorList>
    </citation>
    <scope>NUCLEOTIDE SEQUENCE [LARGE SCALE GENOMIC DNA]</scope>
    <source>
        <strain evidence="3">cv. O-4</strain>
    </source>
</reference>
<keyword evidence="3" id="KW-1185">Reference proteome</keyword>
<protein>
    <submittedName>
        <fullName evidence="2">Uncharacterized protein</fullName>
    </submittedName>
</protein>
<dbReference type="Proteomes" id="UP000187203">
    <property type="component" value="Unassembled WGS sequence"/>
</dbReference>
<sequence length="269" mass="29565">MVENQKRNSLTWHERQLPTKDENDYQLSHGSKNNFQFDDLSSGSVVKGKGKAVDGGGLEAGDRKAILASNFEKVMIKVTPDLQEDNVGSVEKLNADFSAKVVLSDGDNDNARGKILKINLESNLPMVERDEEEVNSKLNMGLFDKRMEVVEPVTKIDGNGPNGEPVFQFQTAASETKSTPSKKWKREARVVGGRPNNSSPGGNRVVSGNKRGSMNKGSREVAKRSREYDSIASENRDEELCSSLITVGRDMRGLGRLLKMAGNRLKQGP</sequence>
<proteinExistence type="predicted"/>
<evidence type="ECO:0000313" key="2">
    <source>
        <dbReference type="EMBL" id="OMP11407.1"/>
    </source>
</evidence>
<evidence type="ECO:0000256" key="1">
    <source>
        <dbReference type="SAM" id="MobiDB-lite"/>
    </source>
</evidence>
<feature type="region of interest" description="Disordered" evidence="1">
    <location>
        <begin position="1"/>
        <end position="33"/>
    </location>
</feature>
<feature type="compositionally biased region" description="Basic and acidic residues" evidence="1">
    <location>
        <begin position="217"/>
        <end position="236"/>
    </location>
</feature>
<evidence type="ECO:0000313" key="3">
    <source>
        <dbReference type="Proteomes" id="UP000187203"/>
    </source>
</evidence>
<feature type="region of interest" description="Disordered" evidence="1">
    <location>
        <begin position="173"/>
        <end position="236"/>
    </location>
</feature>
<organism evidence="2 3">
    <name type="scientific">Corchorus olitorius</name>
    <dbReference type="NCBI Taxonomy" id="93759"/>
    <lineage>
        <taxon>Eukaryota</taxon>
        <taxon>Viridiplantae</taxon>
        <taxon>Streptophyta</taxon>
        <taxon>Embryophyta</taxon>
        <taxon>Tracheophyta</taxon>
        <taxon>Spermatophyta</taxon>
        <taxon>Magnoliopsida</taxon>
        <taxon>eudicotyledons</taxon>
        <taxon>Gunneridae</taxon>
        <taxon>Pentapetalae</taxon>
        <taxon>rosids</taxon>
        <taxon>malvids</taxon>
        <taxon>Malvales</taxon>
        <taxon>Malvaceae</taxon>
        <taxon>Grewioideae</taxon>
        <taxon>Apeibeae</taxon>
        <taxon>Corchorus</taxon>
    </lineage>
</organism>
<feature type="compositionally biased region" description="Low complexity" evidence="1">
    <location>
        <begin position="192"/>
        <end position="204"/>
    </location>
</feature>